<dbReference type="Proteomes" id="UP000611640">
    <property type="component" value="Chromosome"/>
</dbReference>
<keyword evidence="3" id="KW-0949">S-adenosyl-L-methionine</keyword>
<dbReference type="AlphaFoldDB" id="A0A7R7DP57"/>
<dbReference type="Gene3D" id="3.40.50.150">
    <property type="entry name" value="Vaccinia Virus protein VP39"/>
    <property type="match status" value="1"/>
</dbReference>
<protein>
    <submittedName>
        <fullName evidence="5">Methyltransferase</fullName>
    </submittedName>
</protein>
<dbReference type="PANTHER" id="PTHR43464">
    <property type="entry name" value="METHYLTRANSFERASE"/>
    <property type="match status" value="1"/>
</dbReference>
<dbReference type="EMBL" id="AP023355">
    <property type="protein sequence ID" value="BCJ34937.1"/>
    <property type="molecule type" value="Genomic_DNA"/>
</dbReference>
<name>A0A7R7DP57_9ACTN</name>
<feature type="domain" description="Methyltransferase" evidence="4">
    <location>
        <begin position="35"/>
        <end position="131"/>
    </location>
</feature>
<evidence type="ECO:0000256" key="3">
    <source>
        <dbReference type="ARBA" id="ARBA00022691"/>
    </source>
</evidence>
<reference evidence="5 6" key="1">
    <citation type="submission" date="2020-08" db="EMBL/GenBank/DDBJ databases">
        <title>Whole genome shotgun sequence of Actinocatenispora thailandica NBRC 105041.</title>
        <authorList>
            <person name="Komaki H."/>
            <person name="Tamura T."/>
        </authorList>
    </citation>
    <scope>NUCLEOTIDE SEQUENCE [LARGE SCALE GENOMIC DNA]</scope>
    <source>
        <strain evidence="5 6">NBRC 105041</strain>
    </source>
</reference>
<evidence type="ECO:0000259" key="4">
    <source>
        <dbReference type="Pfam" id="PF13649"/>
    </source>
</evidence>
<keyword evidence="6" id="KW-1185">Reference proteome</keyword>
<evidence type="ECO:0000313" key="6">
    <source>
        <dbReference type="Proteomes" id="UP000611640"/>
    </source>
</evidence>
<accession>A0A7R7DP57</accession>
<dbReference type="GO" id="GO:0032259">
    <property type="term" value="P:methylation"/>
    <property type="evidence" value="ECO:0007669"/>
    <property type="project" value="UniProtKB-KW"/>
</dbReference>
<evidence type="ECO:0000256" key="2">
    <source>
        <dbReference type="ARBA" id="ARBA00022679"/>
    </source>
</evidence>
<dbReference type="InterPro" id="IPR041698">
    <property type="entry name" value="Methyltransf_25"/>
</dbReference>
<gene>
    <name evidence="5" type="ORF">Athai_24400</name>
</gene>
<keyword evidence="1 5" id="KW-0489">Methyltransferase</keyword>
<keyword evidence="2" id="KW-0808">Transferase</keyword>
<proteinExistence type="predicted"/>
<dbReference type="RefSeq" id="WP_420829775.1">
    <property type="nucleotide sequence ID" value="NZ_AP023355.1"/>
</dbReference>
<dbReference type="KEGG" id="atl:Athai_24400"/>
<dbReference type="Pfam" id="PF13649">
    <property type="entry name" value="Methyltransf_25"/>
    <property type="match status" value="1"/>
</dbReference>
<organism evidence="5 6">
    <name type="scientific">Actinocatenispora thailandica</name>
    <dbReference type="NCBI Taxonomy" id="227318"/>
    <lineage>
        <taxon>Bacteria</taxon>
        <taxon>Bacillati</taxon>
        <taxon>Actinomycetota</taxon>
        <taxon>Actinomycetes</taxon>
        <taxon>Micromonosporales</taxon>
        <taxon>Micromonosporaceae</taxon>
        <taxon>Actinocatenispora</taxon>
    </lineage>
</organism>
<sequence>MTVERSRVQSTPRTAVVWQVLRAELAARDGELLSVVDVGGGTGGFAVPLAAAGHHVTVVDASPDALAALSRRAADAGVADRITGLQGDAGDLPSLVPAGSVDLVLCHSLLEVVDAPEWVAAALAGVLRPGGSVSVLVANRAAAVLSRAVGGHLAAAAALLRDPDGSTGVRDTLQRRFDTASATALLSTAGLVVERVHGVRVVADLVPGALLDAEPGATDALAAFELAVAGQPPYREIATQLHLLARRPAGHADTG</sequence>
<dbReference type="GO" id="GO:0008168">
    <property type="term" value="F:methyltransferase activity"/>
    <property type="evidence" value="ECO:0007669"/>
    <property type="project" value="UniProtKB-KW"/>
</dbReference>
<dbReference type="InterPro" id="IPR029063">
    <property type="entry name" value="SAM-dependent_MTases_sf"/>
</dbReference>
<dbReference type="SUPFAM" id="SSF53335">
    <property type="entry name" value="S-adenosyl-L-methionine-dependent methyltransferases"/>
    <property type="match status" value="1"/>
</dbReference>
<evidence type="ECO:0000313" key="5">
    <source>
        <dbReference type="EMBL" id="BCJ34937.1"/>
    </source>
</evidence>
<dbReference type="PANTHER" id="PTHR43464:SF19">
    <property type="entry name" value="UBIQUINONE BIOSYNTHESIS O-METHYLTRANSFERASE, MITOCHONDRIAL"/>
    <property type="match status" value="1"/>
</dbReference>
<evidence type="ECO:0000256" key="1">
    <source>
        <dbReference type="ARBA" id="ARBA00022603"/>
    </source>
</evidence>